<dbReference type="KEGG" id="ker:91105764"/>
<protein>
    <recommendedName>
        <fullName evidence="6">Sox C-terminal domain-containing protein</fullName>
    </recommendedName>
</protein>
<dbReference type="EMBL" id="CP144090">
    <property type="protein sequence ID" value="WWD08849.1"/>
    <property type="molecule type" value="Genomic_DNA"/>
</dbReference>
<evidence type="ECO:0000259" key="6">
    <source>
        <dbReference type="PROSITE" id="PS51516"/>
    </source>
</evidence>
<feature type="region of interest" description="Disordered" evidence="5">
    <location>
        <begin position="72"/>
        <end position="98"/>
    </location>
</feature>
<evidence type="ECO:0000256" key="1">
    <source>
        <dbReference type="ARBA" id="ARBA00023015"/>
    </source>
</evidence>
<dbReference type="GO" id="GO:0061630">
    <property type="term" value="F:ubiquitin protein ligase activity"/>
    <property type="evidence" value="ECO:0007669"/>
    <property type="project" value="TreeGrafter"/>
</dbReference>
<dbReference type="GO" id="GO:0000209">
    <property type="term" value="P:protein polyubiquitination"/>
    <property type="evidence" value="ECO:0007669"/>
    <property type="project" value="TreeGrafter"/>
</dbReference>
<feature type="compositionally biased region" description="Low complexity" evidence="5">
    <location>
        <begin position="28"/>
        <end position="48"/>
    </location>
</feature>
<evidence type="ECO:0000256" key="3">
    <source>
        <dbReference type="ARBA" id="ARBA00023242"/>
    </source>
</evidence>
<evidence type="ECO:0000313" key="8">
    <source>
        <dbReference type="Proteomes" id="UP001358614"/>
    </source>
</evidence>
<feature type="compositionally biased region" description="Polar residues" evidence="5">
    <location>
        <begin position="267"/>
        <end position="277"/>
    </location>
</feature>
<evidence type="ECO:0000313" key="7">
    <source>
        <dbReference type="EMBL" id="WWD08849.1"/>
    </source>
</evidence>
<dbReference type="GO" id="GO:0051865">
    <property type="term" value="P:protein autoubiquitination"/>
    <property type="evidence" value="ECO:0007669"/>
    <property type="project" value="TreeGrafter"/>
</dbReference>
<dbReference type="RefSeq" id="XP_066086816.1">
    <property type="nucleotide sequence ID" value="XM_066230719.1"/>
</dbReference>
<dbReference type="GO" id="GO:0006513">
    <property type="term" value="P:protein monoubiquitination"/>
    <property type="evidence" value="ECO:0007669"/>
    <property type="project" value="TreeGrafter"/>
</dbReference>
<proteinExistence type="predicted"/>
<dbReference type="AlphaFoldDB" id="A0AAX4KS25"/>
<keyword evidence="2" id="KW-0804">Transcription</keyword>
<feature type="region of interest" description="Disordered" evidence="5">
    <location>
        <begin position="221"/>
        <end position="258"/>
    </location>
</feature>
<keyword evidence="4" id="KW-0175">Coiled coil</keyword>
<evidence type="ECO:0000256" key="2">
    <source>
        <dbReference type="ARBA" id="ARBA00023163"/>
    </source>
</evidence>
<dbReference type="GO" id="GO:0005634">
    <property type="term" value="C:nucleus"/>
    <property type="evidence" value="ECO:0007669"/>
    <property type="project" value="TreeGrafter"/>
</dbReference>
<feature type="compositionally biased region" description="Basic and acidic residues" evidence="5">
    <location>
        <begin position="912"/>
        <end position="921"/>
    </location>
</feature>
<feature type="compositionally biased region" description="Polar residues" evidence="5">
    <location>
        <begin position="121"/>
        <end position="131"/>
    </location>
</feature>
<feature type="compositionally biased region" description="Polar residues" evidence="5">
    <location>
        <begin position="49"/>
        <end position="59"/>
    </location>
</feature>
<dbReference type="PANTHER" id="PTHR31531">
    <property type="entry name" value="E3 UBIQUITIN-PROTEIN LIGASE E3D FAMILY MEMBER"/>
    <property type="match status" value="1"/>
</dbReference>
<dbReference type="Pfam" id="PF09814">
    <property type="entry name" value="HECT_2"/>
    <property type="match status" value="1"/>
</dbReference>
<feature type="region of interest" description="Disordered" evidence="5">
    <location>
        <begin position="114"/>
        <end position="153"/>
    </location>
</feature>
<name>A0AAX4KS25_9TREE</name>
<feature type="region of interest" description="Disordered" evidence="5">
    <location>
        <begin position="289"/>
        <end position="319"/>
    </location>
</feature>
<reference evidence="7 8" key="1">
    <citation type="submission" date="2024-01" db="EMBL/GenBank/DDBJ databases">
        <title>Comparative genomics of Cryptococcus and Kwoniella reveals pathogenesis evolution and contrasting modes of karyotype evolution via chromosome fusion or intercentromeric recombination.</title>
        <authorList>
            <person name="Coelho M.A."/>
            <person name="David-Palma M."/>
            <person name="Shea T."/>
            <person name="Bowers K."/>
            <person name="McGinley-Smith S."/>
            <person name="Mohammad A.W."/>
            <person name="Gnirke A."/>
            <person name="Yurkov A.M."/>
            <person name="Nowrousian M."/>
            <person name="Sun S."/>
            <person name="Cuomo C.A."/>
            <person name="Heitman J."/>
        </authorList>
    </citation>
    <scope>NUCLEOTIDE SEQUENCE [LARGE SCALE GENOMIC DNA]</scope>
    <source>
        <strain evidence="7 8">PYCC6329</strain>
    </source>
</reference>
<dbReference type="InterPro" id="IPR021934">
    <property type="entry name" value="Sox_C"/>
</dbReference>
<dbReference type="PANTHER" id="PTHR31531:SF2">
    <property type="entry name" value="E3 UBIQUITIN-PROTEIN LIGASE E3D"/>
    <property type="match status" value="1"/>
</dbReference>
<feature type="region of interest" description="Disordered" evidence="5">
    <location>
        <begin position="263"/>
        <end position="282"/>
    </location>
</feature>
<dbReference type="GO" id="GO:0030332">
    <property type="term" value="F:cyclin binding"/>
    <property type="evidence" value="ECO:0007669"/>
    <property type="project" value="TreeGrafter"/>
</dbReference>
<keyword evidence="1" id="KW-0805">Transcription regulation</keyword>
<feature type="coiled-coil region" evidence="4">
    <location>
        <begin position="366"/>
        <end position="393"/>
    </location>
</feature>
<feature type="domain" description="Sox C-terminal" evidence="6">
    <location>
        <begin position="1"/>
        <end position="115"/>
    </location>
</feature>
<dbReference type="GeneID" id="91105764"/>
<accession>A0AAX4KS25</accession>
<gene>
    <name evidence="7" type="ORF">V865_006963</name>
</gene>
<dbReference type="GO" id="GO:0031624">
    <property type="term" value="F:ubiquitin conjugating enzyme binding"/>
    <property type="evidence" value="ECO:0007669"/>
    <property type="project" value="TreeGrafter"/>
</dbReference>
<feature type="region of interest" description="Disordered" evidence="5">
    <location>
        <begin position="498"/>
        <end position="519"/>
    </location>
</feature>
<organism evidence="7 8">
    <name type="scientific">Kwoniella europaea PYCC6329</name>
    <dbReference type="NCBI Taxonomy" id="1423913"/>
    <lineage>
        <taxon>Eukaryota</taxon>
        <taxon>Fungi</taxon>
        <taxon>Dikarya</taxon>
        <taxon>Basidiomycota</taxon>
        <taxon>Agaricomycotina</taxon>
        <taxon>Tremellomycetes</taxon>
        <taxon>Tremellales</taxon>
        <taxon>Cryptococcaceae</taxon>
        <taxon>Kwoniella</taxon>
    </lineage>
</organism>
<dbReference type="InterPro" id="IPR019193">
    <property type="entry name" value="UBQ-conj_enz_E2-bd_prot"/>
</dbReference>
<dbReference type="GO" id="GO:0000151">
    <property type="term" value="C:ubiquitin ligase complex"/>
    <property type="evidence" value="ECO:0007669"/>
    <property type="project" value="TreeGrafter"/>
</dbReference>
<feature type="compositionally biased region" description="Basic and acidic residues" evidence="5">
    <location>
        <begin position="224"/>
        <end position="236"/>
    </location>
</feature>
<evidence type="ECO:0000256" key="5">
    <source>
        <dbReference type="SAM" id="MobiDB-lite"/>
    </source>
</evidence>
<dbReference type="GO" id="GO:0005829">
    <property type="term" value="C:cytosol"/>
    <property type="evidence" value="ECO:0007669"/>
    <property type="project" value="TreeGrafter"/>
</dbReference>
<feature type="region of interest" description="Disordered" evidence="5">
    <location>
        <begin position="896"/>
        <end position="948"/>
    </location>
</feature>
<evidence type="ECO:0000256" key="4">
    <source>
        <dbReference type="SAM" id="Coils"/>
    </source>
</evidence>
<feature type="region of interest" description="Disordered" evidence="5">
    <location>
        <begin position="539"/>
        <end position="564"/>
    </location>
</feature>
<feature type="region of interest" description="Disordered" evidence="5">
    <location>
        <begin position="1"/>
        <end position="59"/>
    </location>
</feature>
<dbReference type="PROSITE" id="PS51516">
    <property type="entry name" value="SOX_C"/>
    <property type="match status" value="1"/>
</dbReference>
<dbReference type="Proteomes" id="UP001358614">
    <property type="component" value="Chromosome 2"/>
</dbReference>
<keyword evidence="8" id="KW-1185">Reference proteome</keyword>
<keyword evidence="3" id="KW-0539">Nucleus</keyword>
<dbReference type="GO" id="GO:0043161">
    <property type="term" value="P:proteasome-mediated ubiquitin-dependent protein catabolic process"/>
    <property type="evidence" value="ECO:0007669"/>
    <property type="project" value="TreeGrafter"/>
</dbReference>
<sequence length="1027" mass="114082">MEALRPAEQHPPQQDDIDQLPPPPEPFPLHQLVGTSSSSGVNGNGSLTRSEGSKQNVRNYLSSVQQSCINALSSLLPEPSPTSTSNGTGLSESSSQLASALTDLLEVTYELDELLPPSTNPTPSASHTDTFPDNPQPDEDEPQENKIKNSFSALTNLLEGLQDARLQDDAELPRQEESQIESKEGELHPAIKVVREELAWQRLESLSFAIVSLSQGGAAYSDSVEEREQDPQDLKLKQKNSSTSSIFGTDKGLPPSYEQFLDHQHRPASQTDNSSLLPSYHDIHSDENLNLDQDRAGPSAPIKSKQQEELSQSNGPTATREKMLQELDSLTSAIERLSSIAPRLHDQRVEMKSKLKSPRGVVDERSMNKEDKMKLERQKMKELEEIWDKIERAHGKRRIRVEDGQRADGDGWEKRTRERFINRIVDQAEARRLEDQDSMMGSVDAELARARDLRDRDHFLRDLMDQSGERRLDDQDATVPRVFDRRASLIETLMDYSSSGRLHDQDSLPPTPRHGVNGEKVEDPFELVTVQDFLLSGGPDRRRSLGGDALLRSSSGEGSVEMGRSRSNSKLVGLVRRGSVQLGLKASNGFEMNNIAYVAEHQENLRSVQITLHGVGVSSNLELQVESTSSDDEEGIITSRKDPSMSIRIALPAPVEPGQSVIFTAQSLHLEAKLIAQPLPPAAASLLPTYPLSAPELRNIQARALCCISCDRELSTLPYGYWDTSYKDLPSEHWAEMMEVWMCHNDPSFTARLAERTKEGFWPQDGGVLVGGSYLLVGKERVKQGNIHVENGNDSESWNVISCHCGEILGKQRANDDKPGHGTVRFSKWAVSLLVENEEDDKVEYIRSPLSVFIISDMLELSQAHASHRFIISEEDTGDKKIYLWLFNPSVKMSYARPSDSSPLPSPLRKSITIEHNERNRISRRSSIASSIGGKQPSQPSNHNGLGAGANQKVLRASKIMYKVVEPFSENDFESLPAFGPGGQVESLSYPSNVCERLIATLRESSAVYPIGRRSMGAFDVGFLERK</sequence>